<dbReference type="AlphaFoldDB" id="A0A543PZN3"/>
<dbReference type="PANTHER" id="PTHR33778:SF3">
    <property type="entry name" value="PROTEIN MGTC"/>
    <property type="match status" value="1"/>
</dbReference>
<accession>A0A543PZN3</accession>
<organism evidence="12 13">
    <name type="scientific">Acidithiobacillus thiooxidans ATCC 19377</name>
    <dbReference type="NCBI Taxonomy" id="637390"/>
    <lineage>
        <taxon>Bacteria</taxon>
        <taxon>Pseudomonadati</taxon>
        <taxon>Pseudomonadota</taxon>
        <taxon>Acidithiobacillia</taxon>
        <taxon>Acidithiobacillales</taxon>
        <taxon>Acidithiobacillaceae</taxon>
        <taxon>Acidithiobacillus</taxon>
    </lineage>
</organism>
<dbReference type="Pfam" id="PF02308">
    <property type="entry name" value="MgtC"/>
    <property type="match status" value="1"/>
</dbReference>
<evidence type="ECO:0000313" key="13">
    <source>
        <dbReference type="Proteomes" id="UP000315403"/>
    </source>
</evidence>
<evidence type="ECO:0000256" key="7">
    <source>
        <dbReference type="ARBA" id="ARBA00023136"/>
    </source>
</evidence>
<comment type="caution">
    <text evidence="12">The sequence shown here is derived from an EMBL/GenBank/DDBJ whole genome shotgun (WGS) entry which is preliminary data.</text>
</comment>
<reference evidence="12 13" key="1">
    <citation type="submission" date="2019-03" db="EMBL/GenBank/DDBJ databases">
        <title>New insights into Acidothiobacillus thiooxidans sulfur metabolism through coupled gene expression, solution geochemistry, microscopy and spectroscopy analyses.</title>
        <authorList>
            <person name="Camacho D."/>
            <person name="Frazao R."/>
            <person name="Fouillen A."/>
            <person name="Nanci A."/>
            <person name="Lang B.F."/>
            <person name="Apte S.C."/>
            <person name="Baron C."/>
            <person name="Warren L.A."/>
        </authorList>
    </citation>
    <scope>NUCLEOTIDE SEQUENCE [LARGE SCALE GENOMIC DNA]</scope>
    <source>
        <strain evidence="12 13">ATCC 19377</strain>
    </source>
</reference>
<comment type="subcellular location">
    <subcellularLocation>
        <location evidence="9">Cell inner membrane</location>
        <topology evidence="9">Multi-pass membrane protein</topology>
    </subcellularLocation>
    <subcellularLocation>
        <location evidence="1">Cell membrane</location>
        <topology evidence="1">Multi-pass membrane protein</topology>
    </subcellularLocation>
</comment>
<keyword evidence="9" id="KW-0997">Cell inner membrane</keyword>
<proteinExistence type="inferred from homology"/>
<dbReference type="EMBL" id="SZUV01000004">
    <property type="protein sequence ID" value="TQN49532.1"/>
    <property type="molecule type" value="Genomic_DNA"/>
</dbReference>
<evidence type="ECO:0000259" key="10">
    <source>
        <dbReference type="Pfam" id="PF02308"/>
    </source>
</evidence>
<evidence type="ECO:0000256" key="8">
    <source>
        <dbReference type="ARBA" id="ARBA00025369"/>
    </source>
</evidence>
<dbReference type="InterPro" id="IPR049177">
    <property type="entry name" value="MgtC_SapB_SrpB_YhiD_N"/>
</dbReference>
<dbReference type="Proteomes" id="UP000315403">
    <property type="component" value="Unassembled WGS sequence"/>
</dbReference>
<comment type="function">
    <text evidence="8">Virulence factor required for growth in low Mg(2+) medium and for intramacrophage survival. May be involved in regulating membrane potential by activating Na(+)/K(+)-ATPase.</text>
</comment>
<comment type="similarity">
    <text evidence="2 9">Belongs to the MgtC/SapB family.</text>
</comment>
<dbReference type="InterPro" id="IPR048640">
    <property type="entry name" value="MgtC-like_C"/>
</dbReference>
<dbReference type="Pfam" id="PF21770">
    <property type="entry name" value="MgtC_SapB_C"/>
    <property type="match status" value="1"/>
</dbReference>
<evidence type="ECO:0000259" key="11">
    <source>
        <dbReference type="Pfam" id="PF21770"/>
    </source>
</evidence>
<protein>
    <recommendedName>
        <fullName evidence="3 9">Protein MgtC</fullName>
    </recommendedName>
</protein>
<evidence type="ECO:0000256" key="9">
    <source>
        <dbReference type="RuleBase" id="RU365041"/>
    </source>
</evidence>
<evidence type="ECO:0000256" key="2">
    <source>
        <dbReference type="ARBA" id="ARBA00009298"/>
    </source>
</evidence>
<dbReference type="Gene3D" id="3.30.70.260">
    <property type="match status" value="1"/>
</dbReference>
<evidence type="ECO:0000256" key="1">
    <source>
        <dbReference type="ARBA" id="ARBA00004651"/>
    </source>
</evidence>
<feature type="domain" description="MgtC/SapB/SrpB/YhiD N-terminal" evidence="10">
    <location>
        <begin position="16"/>
        <end position="136"/>
    </location>
</feature>
<keyword evidence="5 9" id="KW-0812">Transmembrane</keyword>
<evidence type="ECO:0000256" key="4">
    <source>
        <dbReference type="ARBA" id="ARBA00022475"/>
    </source>
</evidence>
<evidence type="ECO:0000256" key="6">
    <source>
        <dbReference type="ARBA" id="ARBA00022989"/>
    </source>
</evidence>
<feature type="transmembrane region" description="Helical" evidence="9">
    <location>
        <begin position="65"/>
        <end position="85"/>
    </location>
</feature>
<name>A0A543PZN3_ACITH</name>
<sequence length="235" mass="25102">MMQAPLEGLVQTGADLFLAFVLGALIGIERQWRQRTAGLRTNTLVAVGAAIFVDLALRMGGAAEAIRVVAYVVSGVGFLGAGTIMKEGANVRGLNTAATLWGSAAVGACAGAEEWAPALLAAAFVLSANTLLRPVVNQINRRPLDTGGTELTTTVYLIVARGQEGDLRDAVTEILEKGGYPIREMRMHPFGRQETEIAATLLTSSVVEEELDRLVERLEHLGDVHQVFWHQSPGE</sequence>
<dbReference type="InterPro" id="IPR003416">
    <property type="entry name" value="MgtC/SapB/SrpB/YhiD_fam"/>
</dbReference>
<dbReference type="RefSeq" id="WP_142089864.1">
    <property type="nucleotide sequence ID" value="NZ_SZUV01000004.1"/>
</dbReference>
<evidence type="ECO:0000313" key="12">
    <source>
        <dbReference type="EMBL" id="TQN49532.1"/>
    </source>
</evidence>
<comment type="caution">
    <text evidence="9">Lacks conserved residue(s) required for the propagation of feature annotation.</text>
</comment>
<keyword evidence="4" id="KW-1003">Cell membrane</keyword>
<feature type="transmembrane region" description="Helical" evidence="9">
    <location>
        <begin position="12"/>
        <end position="29"/>
    </location>
</feature>
<evidence type="ECO:0000256" key="3">
    <source>
        <dbReference type="ARBA" id="ARBA00013833"/>
    </source>
</evidence>
<dbReference type="PRINTS" id="PR01837">
    <property type="entry name" value="MGTCSAPBPROT"/>
</dbReference>
<evidence type="ECO:0000256" key="5">
    <source>
        <dbReference type="ARBA" id="ARBA00022692"/>
    </source>
</evidence>
<keyword evidence="7 9" id="KW-0472">Membrane</keyword>
<keyword evidence="6 9" id="KW-1133">Transmembrane helix</keyword>
<dbReference type="PANTHER" id="PTHR33778">
    <property type="entry name" value="PROTEIN MGTC"/>
    <property type="match status" value="1"/>
</dbReference>
<dbReference type="GO" id="GO:0005886">
    <property type="term" value="C:plasma membrane"/>
    <property type="evidence" value="ECO:0007669"/>
    <property type="project" value="UniProtKB-SubCell"/>
</dbReference>
<gene>
    <name evidence="12" type="ORF">DLNHIDIE_03183</name>
</gene>
<feature type="domain" description="MgtC-like C-terminal" evidence="11">
    <location>
        <begin position="157"/>
        <end position="229"/>
    </location>
</feature>